<evidence type="ECO:0000313" key="4">
    <source>
        <dbReference type="EMBL" id="HEN15698.1"/>
    </source>
</evidence>
<accession>A0A7C2K0Z0</accession>
<evidence type="ECO:0000259" key="3">
    <source>
        <dbReference type="PROSITE" id="PS50110"/>
    </source>
</evidence>
<organism evidence="4">
    <name type="scientific">Schlesneria paludicola</name>
    <dbReference type="NCBI Taxonomy" id="360056"/>
    <lineage>
        <taxon>Bacteria</taxon>
        <taxon>Pseudomonadati</taxon>
        <taxon>Planctomycetota</taxon>
        <taxon>Planctomycetia</taxon>
        <taxon>Planctomycetales</taxon>
        <taxon>Planctomycetaceae</taxon>
        <taxon>Schlesneria</taxon>
    </lineage>
</organism>
<evidence type="ECO:0000256" key="1">
    <source>
        <dbReference type="ARBA" id="ARBA00022553"/>
    </source>
</evidence>
<dbReference type="InterPro" id="IPR001789">
    <property type="entry name" value="Sig_transdc_resp-reg_receiver"/>
</dbReference>
<dbReference type="PANTHER" id="PTHR44591">
    <property type="entry name" value="STRESS RESPONSE REGULATOR PROTEIN 1"/>
    <property type="match status" value="1"/>
</dbReference>
<dbReference type="EMBL" id="DSOK01000269">
    <property type="protein sequence ID" value="HEN15698.1"/>
    <property type="molecule type" value="Genomic_DNA"/>
</dbReference>
<keyword evidence="1 2" id="KW-0597">Phosphoprotein</keyword>
<evidence type="ECO:0000256" key="2">
    <source>
        <dbReference type="PROSITE-ProRule" id="PRU00169"/>
    </source>
</evidence>
<dbReference type="Gene3D" id="3.40.50.2300">
    <property type="match status" value="1"/>
</dbReference>
<dbReference type="InterPro" id="IPR011006">
    <property type="entry name" value="CheY-like_superfamily"/>
</dbReference>
<reference evidence="4" key="1">
    <citation type="journal article" date="2020" name="mSystems">
        <title>Genome- and Community-Level Interaction Insights into Carbon Utilization and Element Cycling Functions of Hydrothermarchaeota in Hydrothermal Sediment.</title>
        <authorList>
            <person name="Zhou Z."/>
            <person name="Liu Y."/>
            <person name="Xu W."/>
            <person name="Pan J."/>
            <person name="Luo Z.H."/>
            <person name="Li M."/>
        </authorList>
    </citation>
    <scope>NUCLEOTIDE SEQUENCE [LARGE SCALE GENOMIC DNA]</scope>
    <source>
        <strain evidence="4">SpSt-339</strain>
    </source>
</reference>
<dbReference type="PANTHER" id="PTHR44591:SF3">
    <property type="entry name" value="RESPONSE REGULATORY DOMAIN-CONTAINING PROTEIN"/>
    <property type="match status" value="1"/>
</dbReference>
<sequence length="129" mass="14218">MTSRILVCDDEPHITRAISLKLQRAGYDMQTATDCDSGWERVQEFRPDLLITDYQMPGGTGVDLVGRIRSLDGFDSLPVILLTAKGFELADEADRMAELHIEHVMAKPFSPRELAHLVSTLLATAGSSC</sequence>
<dbReference type="SMART" id="SM00448">
    <property type="entry name" value="REC"/>
    <property type="match status" value="1"/>
</dbReference>
<dbReference type="PROSITE" id="PS50110">
    <property type="entry name" value="RESPONSE_REGULATORY"/>
    <property type="match status" value="1"/>
</dbReference>
<dbReference type="GO" id="GO:0000160">
    <property type="term" value="P:phosphorelay signal transduction system"/>
    <property type="evidence" value="ECO:0007669"/>
    <property type="project" value="InterPro"/>
</dbReference>
<dbReference type="InterPro" id="IPR050595">
    <property type="entry name" value="Bact_response_regulator"/>
</dbReference>
<gene>
    <name evidence="4" type="ORF">ENQ76_09560</name>
</gene>
<protein>
    <submittedName>
        <fullName evidence="4">Response regulator</fullName>
    </submittedName>
</protein>
<feature type="modified residue" description="4-aspartylphosphate" evidence="2">
    <location>
        <position position="53"/>
    </location>
</feature>
<name>A0A7C2K0Z0_9PLAN</name>
<feature type="domain" description="Response regulatory" evidence="3">
    <location>
        <begin position="4"/>
        <end position="122"/>
    </location>
</feature>
<dbReference type="SUPFAM" id="SSF52172">
    <property type="entry name" value="CheY-like"/>
    <property type="match status" value="1"/>
</dbReference>
<dbReference type="Pfam" id="PF00072">
    <property type="entry name" value="Response_reg"/>
    <property type="match status" value="1"/>
</dbReference>
<proteinExistence type="predicted"/>
<dbReference type="AlphaFoldDB" id="A0A7C2K0Z0"/>
<comment type="caution">
    <text evidence="4">The sequence shown here is derived from an EMBL/GenBank/DDBJ whole genome shotgun (WGS) entry which is preliminary data.</text>
</comment>